<gene>
    <name evidence="3" type="ORF">CYMTET_16313</name>
</gene>
<keyword evidence="1" id="KW-0175">Coiled coil</keyword>
<feature type="region of interest" description="Disordered" evidence="2">
    <location>
        <begin position="109"/>
        <end position="164"/>
    </location>
</feature>
<reference evidence="3 4" key="1">
    <citation type="journal article" date="2015" name="Genome Biol. Evol.">
        <title>Comparative Genomics of a Bacterivorous Green Alga Reveals Evolutionary Causalities and Consequences of Phago-Mixotrophic Mode of Nutrition.</title>
        <authorList>
            <person name="Burns J.A."/>
            <person name="Paasch A."/>
            <person name="Narechania A."/>
            <person name="Kim E."/>
        </authorList>
    </citation>
    <scope>NUCLEOTIDE SEQUENCE [LARGE SCALE GENOMIC DNA]</scope>
    <source>
        <strain evidence="3 4">PLY_AMNH</strain>
    </source>
</reference>
<feature type="compositionally biased region" description="Basic and acidic residues" evidence="2">
    <location>
        <begin position="153"/>
        <end position="164"/>
    </location>
</feature>
<dbReference type="EMBL" id="LGRX02007151">
    <property type="protein sequence ID" value="KAK3275564.1"/>
    <property type="molecule type" value="Genomic_DNA"/>
</dbReference>
<evidence type="ECO:0000313" key="4">
    <source>
        <dbReference type="Proteomes" id="UP001190700"/>
    </source>
</evidence>
<dbReference type="Proteomes" id="UP001190700">
    <property type="component" value="Unassembled WGS sequence"/>
</dbReference>
<evidence type="ECO:0000313" key="3">
    <source>
        <dbReference type="EMBL" id="KAK3275564.1"/>
    </source>
</evidence>
<dbReference type="AlphaFoldDB" id="A0AAE0GCD5"/>
<evidence type="ECO:0000256" key="1">
    <source>
        <dbReference type="SAM" id="Coils"/>
    </source>
</evidence>
<keyword evidence="4" id="KW-1185">Reference proteome</keyword>
<evidence type="ECO:0000256" key="2">
    <source>
        <dbReference type="SAM" id="MobiDB-lite"/>
    </source>
</evidence>
<sequence>MQEWCGWVAERQQQAASLDLGRKITDAELMMLEMKAELRRVEQERDRAIEHLSDVMQAVANVNLKMCPVDQSIVSSYQRTATFTGMAGTPQMTPTEVKNTSFLQFGSAEFGRTPDRDLSPHKLMSPRSAGKHGADPLSKTTYQPPWHYANDVTGEREASASRER</sequence>
<organism evidence="3 4">
    <name type="scientific">Cymbomonas tetramitiformis</name>
    <dbReference type="NCBI Taxonomy" id="36881"/>
    <lineage>
        <taxon>Eukaryota</taxon>
        <taxon>Viridiplantae</taxon>
        <taxon>Chlorophyta</taxon>
        <taxon>Pyramimonadophyceae</taxon>
        <taxon>Pyramimonadales</taxon>
        <taxon>Pyramimonadaceae</taxon>
        <taxon>Cymbomonas</taxon>
    </lineage>
</organism>
<protein>
    <submittedName>
        <fullName evidence="3">Uncharacterized protein</fullName>
    </submittedName>
</protein>
<feature type="coiled-coil region" evidence="1">
    <location>
        <begin position="24"/>
        <end position="58"/>
    </location>
</feature>
<comment type="caution">
    <text evidence="3">The sequence shown here is derived from an EMBL/GenBank/DDBJ whole genome shotgun (WGS) entry which is preliminary data.</text>
</comment>
<accession>A0AAE0GCD5</accession>
<proteinExistence type="predicted"/>
<name>A0AAE0GCD5_9CHLO</name>